<comment type="caution">
    <text evidence="6">The sequence shown here is derived from an EMBL/GenBank/DDBJ whole genome shotgun (WGS) entry which is preliminary data.</text>
</comment>
<dbReference type="InterPro" id="IPR051326">
    <property type="entry name" value="Kynurenine-oxoglutarate_AT"/>
</dbReference>
<evidence type="ECO:0000256" key="2">
    <source>
        <dbReference type="ARBA" id="ARBA00022576"/>
    </source>
</evidence>
<dbReference type="InterPro" id="IPR015422">
    <property type="entry name" value="PyrdxlP-dep_Trfase_small"/>
</dbReference>
<evidence type="ECO:0000256" key="3">
    <source>
        <dbReference type="ARBA" id="ARBA00022679"/>
    </source>
</evidence>
<keyword evidence="3" id="KW-0808">Transferase</keyword>
<feature type="domain" description="Aminotransferase class I/classII large" evidence="5">
    <location>
        <begin position="49"/>
        <end position="399"/>
    </location>
</feature>
<keyword evidence="7" id="KW-1185">Reference proteome</keyword>
<evidence type="ECO:0000259" key="5">
    <source>
        <dbReference type="Pfam" id="PF00155"/>
    </source>
</evidence>
<reference evidence="6 7" key="1">
    <citation type="submission" date="2024-09" db="EMBL/GenBank/DDBJ databases">
        <authorList>
            <person name="Sun Q."/>
            <person name="Mori K."/>
        </authorList>
    </citation>
    <scope>NUCLEOTIDE SEQUENCE [LARGE SCALE GENOMIC DNA]</scope>
    <source>
        <strain evidence="6 7">CICC 10874</strain>
    </source>
</reference>
<organism evidence="6 7">
    <name type="scientific">Brachybacterium hainanense</name>
    <dbReference type="NCBI Taxonomy" id="1541174"/>
    <lineage>
        <taxon>Bacteria</taxon>
        <taxon>Bacillati</taxon>
        <taxon>Actinomycetota</taxon>
        <taxon>Actinomycetes</taxon>
        <taxon>Micrococcales</taxon>
        <taxon>Dermabacteraceae</taxon>
        <taxon>Brachybacterium</taxon>
    </lineage>
</organism>
<dbReference type="Gene3D" id="3.90.1150.10">
    <property type="entry name" value="Aspartate Aminotransferase, domain 1"/>
    <property type="match status" value="1"/>
</dbReference>
<dbReference type="Gene3D" id="3.40.640.10">
    <property type="entry name" value="Type I PLP-dependent aspartate aminotransferase-like (Major domain)"/>
    <property type="match status" value="1"/>
</dbReference>
<dbReference type="Pfam" id="PF00155">
    <property type="entry name" value="Aminotran_1_2"/>
    <property type="match status" value="1"/>
</dbReference>
<dbReference type="GO" id="GO:0008483">
    <property type="term" value="F:transaminase activity"/>
    <property type="evidence" value="ECO:0007669"/>
    <property type="project" value="UniProtKB-KW"/>
</dbReference>
<sequence>MNDAHAPADAADAPWRRAAAAAGLLGADGSPAPTIFAEMTALAHRTGALNLGQGFPDHAGPAEVTEAAIRAIREGVNQYSPGRGEPDLLAAIAEHQRRFYGLDLQAEQILVTAGATEALAATLLSQLRAGDEIVVLEPYYDAYVALAALAGARIVPVPLRAPDFQPDLDELSAAVGPRTRMILVNSPHNPTGTVLGLELLDRIVDLAHRHDALIVTDEVYEHLAYDVPHVPIATRPGAAERTLSISSAGKVFSVTGWKIGWVSGPARLIEQVMAVKQFLTFVSGAPFQPAVATGLRLPDPFFTGLRGSYRAKRDLLVDALEEAGFTVTVPASGYFALADAAPLGLPDAVAAARDLPERVGVVAVPLSAFARSERTDLRSILRFAFCKSDAVLEDAAARLRSLRA</sequence>
<dbReference type="EMBL" id="JBHLSV010000005">
    <property type="protein sequence ID" value="MFC0673373.1"/>
    <property type="molecule type" value="Genomic_DNA"/>
</dbReference>
<dbReference type="InterPro" id="IPR015424">
    <property type="entry name" value="PyrdxlP-dep_Trfase"/>
</dbReference>
<dbReference type="PANTHER" id="PTHR43807:SF20">
    <property type="entry name" value="FI04487P"/>
    <property type="match status" value="1"/>
</dbReference>
<comment type="cofactor">
    <cofactor evidence="1">
        <name>pyridoxal 5'-phosphate</name>
        <dbReference type="ChEBI" id="CHEBI:597326"/>
    </cofactor>
</comment>
<keyword evidence="4" id="KW-0663">Pyridoxal phosphate</keyword>
<dbReference type="SUPFAM" id="SSF53383">
    <property type="entry name" value="PLP-dependent transferases"/>
    <property type="match status" value="1"/>
</dbReference>
<dbReference type="CDD" id="cd00609">
    <property type="entry name" value="AAT_like"/>
    <property type="match status" value="1"/>
</dbReference>
<accession>A0ABV6RBQ8</accession>
<dbReference type="InterPro" id="IPR004839">
    <property type="entry name" value="Aminotransferase_I/II_large"/>
</dbReference>
<evidence type="ECO:0000313" key="6">
    <source>
        <dbReference type="EMBL" id="MFC0673373.1"/>
    </source>
</evidence>
<protein>
    <submittedName>
        <fullName evidence="6">Aminotransferase class I/II-fold pyridoxal phosphate-dependent enzyme</fullName>
    </submittedName>
</protein>
<evidence type="ECO:0000313" key="7">
    <source>
        <dbReference type="Proteomes" id="UP001589793"/>
    </source>
</evidence>
<gene>
    <name evidence="6" type="ORF">ACFFF6_05315</name>
</gene>
<evidence type="ECO:0000256" key="4">
    <source>
        <dbReference type="ARBA" id="ARBA00022898"/>
    </source>
</evidence>
<dbReference type="RefSeq" id="WP_376978893.1">
    <property type="nucleotide sequence ID" value="NZ_JBHLSV010000005.1"/>
</dbReference>
<keyword evidence="2 6" id="KW-0032">Aminotransferase</keyword>
<dbReference type="Proteomes" id="UP001589793">
    <property type="component" value="Unassembled WGS sequence"/>
</dbReference>
<dbReference type="InterPro" id="IPR015421">
    <property type="entry name" value="PyrdxlP-dep_Trfase_major"/>
</dbReference>
<evidence type="ECO:0000256" key="1">
    <source>
        <dbReference type="ARBA" id="ARBA00001933"/>
    </source>
</evidence>
<name>A0ABV6RBQ8_9MICO</name>
<proteinExistence type="predicted"/>
<dbReference type="PANTHER" id="PTHR43807">
    <property type="entry name" value="FI04487P"/>
    <property type="match status" value="1"/>
</dbReference>